<feature type="region of interest" description="Disordered" evidence="1">
    <location>
        <begin position="1"/>
        <end position="229"/>
    </location>
</feature>
<evidence type="ECO:0000313" key="2">
    <source>
        <dbReference type="EMBL" id="CAA9214572.1"/>
    </source>
</evidence>
<proteinExistence type="predicted"/>
<evidence type="ECO:0000256" key="1">
    <source>
        <dbReference type="SAM" id="MobiDB-lite"/>
    </source>
</evidence>
<reference evidence="2" key="1">
    <citation type="submission" date="2020-02" db="EMBL/GenBank/DDBJ databases">
        <authorList>
            <person name="Meier V. D."/>
        </authorList>
    </citation>
    <scope>NUCLEOTIDE SEQUENCE</scope>
    <source>
        <strain evidence="2">AVDCRST_MAG50</strain>
    </source>
</reference>
<dbReference type="AlphaFoldDB" id="A0A6J4H6Q5"/>
<sequence>DRDPEATPPGPAQDRDVPSLRHPHEPAGAGRAAGPDHRGLRCGGGALPRARRRSRHAAQAGGAGRLPLRCRLVGHRPAVGGRPVRELLPPAHRAGGAGRRRRHAPRVPRDRRLPVDRHARGRVGRGRADRRSSQWPSAGRRPWSTGPVAQPGPVRLHQHQAPLPDRGPHLRAGGPRLGEHHRSSPEVPSPGPGLGRGASRLPAGPAGASLLPRPEGPPPAPVRSRTAAL</sequence>
<feature type="compositionally biased region" description="Pro residues" evidence="1">
    <location>
        <begin position="1"/>
        <end position="11"/>
    </location>
</feature>
<organism evidence="2">
    <name type="scientific">uncultured Acidimicrobiales bacterium</name>
    <dbReference type="NCBI Taxonomy" id="310071"/>
    <lineage>
        <taxon>Bacteria</taxon>
        <taxon>Bacillati</taxon>
        <taxon>Actinomycetota</taxon>
        <taxon>Acidimicrobiia</taxon>
        <taxon>Acidimicrobiales</taxon>
        <taxon>environmental samples</taxon>
    </lineage>
</organism>
<accession>A0A6J4H6Q5</accession>
<feature type="compositionally biased region" description="Basic and acidic residues" evidence="1">
    <location>
        <begin position="107"/>
        <end position="118"/>
    </location>
</feature>
<name>A0A6J4H6Q5_9ACTN</name>
<gene>
    <name evidence="2" type="ORF">AVDCRST_MAG50-385</name>
</gene>
<feature type="non-terminal residue" evidence="2">
    <location>
        <position position="229"/>
    </location>
</feature>
<feature type="compositionally biased region" description="Basic and acidic residues" evidence="1">
    <location>
        <begin position="13"/>
        <end position="25"/>
    </location>
</feature>
<dbReference type="EMBL" id="CADCTF010000013">
    <property type="protein sequence ID" value="CAA9214572.1"/>
    <property type="molecule type" value="Genomic_DNA"/>
</dbReference>
<feature type="non-terminal residue" evidence="2">
    <location>
        <position position="1"/>
    </location>
</feature>
<protein>
    <submittedName>
        <fullName evidence="2">Uncharacterized protein</fullName>
    </submittedName>
</protein>